<gene>
    <name evidence="4" type="ORF">Ocin01_06569</name>
</gene>
<feature type="region of interest" description="Disordered" evidence="1">
    <location>
        <begin position="162"/>
        <end position="201"/>
    </location>
</feature>
<accession>A0A1D2N4F5</accession>
<dbReference type="Proteomes" id="UP000094527">
    <property type="component" value="Unassembled WGS sequence"/>
</dbReference>
<dbReference type="AlphaFoldDB" id="A0A1D2N4F5"/>
<sequence length="201" mass="22900">MLLKKATILSSVLLIFGVWVTQAMETEPFFEESHKTFQLPTSSAKPQSLVETNKSNRSLNITFKDEIDQIDDAVYMERILLQMFIVICGTAGVFVLCFVCCVQCVLQAKSHRNSELPPNIRALIAFQRDEETERNSFIPMHHHPWSPGILQIQDSFDYHYDENQDKPPCYDDLSPETPCSPPPPPYSPSFELSDSNNSDLK</sequence>
<dbReference type="EMBL" id="LJIJ01000233">
    <property type="protein sequence ID" value="ODN00111.1"/>
    <property type="molecule type" value="Genomic_DNA"/>
</dbReference>
<feature type="transmembrane region" description="Helical" evidence="2">
    <location>
        <begin position="79"/>
        <end position="106"/>
    </location>
</feature>
<comment type="caution">
    <text evidence="4">The sequence shown here is derived from an EMBL/GenBank/DDBJ whole genome shotgun (WGS) entry which is preliminary data.</text>
</comment>
<keyword evidence="2" id="KW-0472">Membrane</keyword>
<keyword evidence="2" id="KW-0812">Transmembrane</keyword>
<feature type="signal peptide" evidence="3">
    <location>
        <begin position="1"/>
        <end position="23"/>
    </location>
</feature>
<evidence type="ECO:0000256" key="2">
    <source>
        <dbReference type="SAM" id="Phobius"/>
    </source>
</evidence>
<organism evidence="4 5">
    <name type="scientific">Orchesella cincta</name>
    <name type="common">Springtail</name>
    <name type="synonym">Podura cincta</name>
    <dbReference type="NCBI Taxonomy" id="48709"/>
    <lineage>
        <taxon>Eukaryota</taxon>
        <taxon>Metazoa</taxon>
        <taxon>Ecdysozoa</taxon>
        <taxon>Arthropoda</taxon>
        <taxon>Hexapoda</taxon>
        <taxon>Collembola</taxon>
        <taxon>Entomobryomorpha</taxon>
        <taxon>Entomobryoidea</taxon>
        <taxon>Orchesellidae</taxon>
        <taxon>Orchesellinae</taxon>
        <taxon>Orchesella</taxon>
    </lineage>
</organism>
<name>A0A1D2N4F5_ORCCI</name>
<proteinExistence type="predicted"/>
<feature type="compositionally biased region" description="Polar residues" evidence="1">
    <location>
        <begin position="190"/>
        <end position="201"/>
    </location>
</feature>
<feature type="chain" id="PRO_5008905014" evidence="3">
    <location>
        <begin position="24"/>
        <end position="201"/>
    </location>
</feature>
<evidence type="ECO:0000313" key="4">
    <source>
        <dbReference type="EMBL" id="ODN00111.1"/>
    </source>
</evidence>
<protein>
    <submittedName>
        <fullName evidence="4">Uncharacterized protein</fullName>
    </submittedName>
</protein>
<evidence type="ECO:0000256" key="3">
    <source>
        <dbReference type="SAM" id="SignalP"/>
    </source>
</evidence>
<keyword evidence="3" id="KW-0732">Signal</keyword>
<feature type="compositionally biased region" description="Pro residues" evidence="1">
    <location>
        <begin position="178"/>
        <end position="187"/>
    </location>
</feature>
<evidence type="ECO:0000313" key="5">
    <source>
        <dbReference type="Proteomes" id="UP000094527"/>
    </source>
</evidence>
<keyword evidence="5" id="KW-1185">Reference proteome</keyword>
<reference evidence="4 5" key="1">
    <citation type="journal article" date="2016" name="Genome Biol. Evol.">
        <title>Gene Family Evolution Reflects Adaptation to Soil Environmental Stressors in the Genome of the Collembolan Orchesella cincta.</title>
        <authorList>
            <person name="Faddeeva-Vakhrusheva A."/>
            <person name="Derks M.F."/>
            <person name="Anvar S.Y."/>
            <person name="Agamennone V."/>
            <person name="Suring W."/>
            <person name="Smit S."/>
            <person name="van Straalen N.M."/>
            <person name="Roelofs D."/>
        </authorList>
    </citation>
    <scope>NUCLEOTIDE SEQUENCE [LARGE SCALE GENOMIC DNA]</scope>
    <source>
        <tissue evidence="4">Mixed pool</tissue>
    </source>
</reference>
<evidence type="ECO:0000256" key="1">
    <source>
        <dbReference type="SAM" id="MobiDB-lite"/>
    </source>
</evidence>
<keyword evidence="2" id="KW-1133">Transmembrane helix</keyword>